<comment type="similarity">
    <text evidence="2 6">Belongs to the FPP/GGPP synthase family.</text>
</comment>
<dbReference type="GO" id="GO:0046872">
    <property type="term" value="F:metal ion binding"/>
    <property type="evidence" value="ECO:0007669"/>
    <property type="project" value="UniProtKB-KW"/>
</dbReference>
<keyword evidence="3 6" id="KW-0808">Transferase</keyword>
<dbReference type="EC" id="2.5.1.90" evidence="8"/>
<dbReference type="SFLD" id="SFLDG01017">
    <property type="entry name" value="Polyprenyl_Transferase_Like"/>
    <property type="match status" value="1"/>
</dbReference>
<evidence type="ECO:0000256" key="3">
    <source>
        <dbReference type="ARBA" id="ARBA00022679"/>
    </source>
</evidence>
<dbReference type="AlphaFoldDB" id="A0A139KH12"/>
<dbReference type="Gene3D" id="1.10.600.10">
    <property type="entry name" value="Farnesyl Diphosphate Synthase"/>
    <property type="match status" value="1"/>
</dbReference>
<gene>
    <name evidence="8" type="primary">ispB_1</name>
    <name evidence="7" type="synonym">ispB_2</name>
    <name evidence="7" type="ORF">ERS852462_01030</name>
    <name evidence="8" type="ORF">ERS852554_01979</name>
</gene>
<dbReference type="InterPro" id="IPR000092">
    <property type="entry name" value="Polyprenyl_synt"/>
</dbReference>
<dbReference type="Pfam" id="PF00348">
    <property type="entry name" value="polyprenyl_synt"/>
    <property type="match status" value="1"/>
</dbReference>
<dbReference type="GO" id="GO:0008299">
    <property type="term" value="P:isoprenoid biosynthetic process"/>
    <property type="evidence" value="ECO:0007669"/>
    <property type="project" value="InterPro"/>
</dbReference>
<evidence type="ECO:0000256" key="5">
    <source>
        <dbReference type="ARBA" id="ARBA00022842"/>
    </source>
</evidence>
<sequence length="346" mass="39311">MGEAAGMQPLFIIRYFLNSENAMFTASELLERINSHIAELQFVRTPQGLYAPVTYVLSMGGKRIRPVLMLMAYNLYREDITRIFNPATGIEVYHNYTLLHDDLMDHADRRRGKETVHKVWDDNAAILSGDAMLVLAYQFMAQCPVECLKEVMDIFSLTALEICEGQQLDMEFEHRKDVKAEEYLEMIRLKTSVLLAASLKIGALLGGASSEDAEQLYDFGMNLGVAFQLKDDFLDVYGDAAVFGKNIGGDILCNKKTYMLIKAFEHADEEQLTRLNAWVDAVAFNPEEKVAAVTELYNRIGVKELCEKKMEEYCERAMESLLAVKVADEKKEELKNLMANLMHREV</sequence>
<evidence type="ECO:0000313" key="10">
    <source>
        <dbReference type="Proteomes" id="UP000095788"/>
    </source>
</evidence>
<dbReference type="Proteomes" id="UP000095614">
    <property type="component" value="Unassembled WGS sequence"/>
</dbReference>
<dbReference type="PROSITE" id="PS00444">
    <property type="entry name" value="POLYPRENYL_SYNTHASE_2"/>
    <property type="match status" value="1"/>
</dbReference>
<protein>
    <submittedName>
        <fullName evidence="8">Polyprenyl synthetase</fullName>
        <ecNumber evidence="8">2.5.1.90</ecNumber>
    </submittedName>
</protein>
<accession>A0A139KH12</accession>
<dbReference type="PROSITE" id="PS00723">
    <property type="entry name" value="POLYPRENYL_SYNTHASE_1"/>
    <property type="match status" value="1"/>
</dbReference>
<dbReference type="PANTHER" id="PTHR12001">
    <property type="entry name" value="GERANYLGERANYL PYROPHOSPHATE SYNTHASE"/>
    <property type="match status" value="1"/>
</dbReference>
<organism evidence="8 10">
    <name type="scientific">Bacteroides uniformis</name>
    <dbReference type="NCBI Taxonomy" id="820"/>
    <lineage>
        <taxon>Bacteria</taxon>
        <taxon>Pseudomonadati</taxon>
        <taxon>Bacteroidota</taxon>
        <taxon>Bacteroidia</taxon>
        <taxon>Bacteroidales</taxon>
        <taxon>Bacteroidaceae</taxon>
        <taxon>Bacteroides</taxon>
    </lineage>
</organism>
<dbReference type="Proteomes" id="UP000095788">
    <property type="component" value="Unassembled WGS sequence"/>
</dbReference>
<reference evidence="9 10" key="1">
    <citation type="submission" date="2015-09" db="EMBL/GenBank/DDBJ databases">
        <authorList>
            <consortium name="Pathogen Informatics"/>
        </authorList>
    </citation>
    <scope>NUCLEOTIDE SEQUENCE [LARGE SCALE GENOMIC DNA]</scope>
    <source>
        <strain evidence="7 9">2789STDY5834847</strain>
        <strain evidence="8 10">2789STDY5834942</strain>
    </source>
</reference>
<dbReference type="InterPro" id="IPR008949">
    <property type="entry name" value="Isoprenoid_synthase_dom_sf"/>
</dbReference>
<dbReference type="SFLD" id="SFLDS00005">
    <property type="entry name" value="Isoprenoid_Synthase_Type_I"/>
    <property type="match status" value="1"/>
</dbReference>
<dbReference type="GO" id="GO:0106350">
    <property type="term" value="F:all-trans-octaprenyl-diphosphate synthase activity"/>
    <property type="evidence" value="ECO:0007669"/>
    <property type="project" value="UniProtKB-EC"/>
</dbReference>
<keyword evidence="4" id="KW-0479">Metal-binding</keyword>
<dbReference type="PATRIC" id="fig|820.27.peg.583"/>
<evidence type="ECO:0000313" key="7">
    <source>
        <dbReference type="EMBL" id="CUO63608.1"/>
    </source>
</evidence>
<name>A0A139KH12_BACUN</name>
<dbReference type="EMBL" id="CZAF01000003">
    <property type="protein sequence ID" value="CUO63608.1"/>
    <property type="molecule type" value="Genomic_DNA"/>
</dbReference>
<evidence type="ECO:0000313" key="8">
    <source>
        <dbReference type="EMBL" id="CUP84866.1"/>
    </source>
</evidence>
<dbReference type="CDD" id="cd00685">
    <property type="entry name" value="Trans_IPPS_HT"/>
    <property type="match status" value="1"/>
</dbReference>
<evidence type="ECO:0000256" key="2">
    <source>
        <dbReference type="ARBA" id="ARBA00006706"/>
    </source>
</evidence>
<dbReference type="InterPro" id="IPR033749">
    <property type="entry name" value="Polyprenyl_synt_CS"/>
</dbReference>
<keyword evidence="5" id="KW-0460">Magnesium</keyword>
<evidence type="ECO:0000256" key="1">
    <source>
        <dbReference type="ARBA" id="ARBA00001946"/>
    </source>
</evidence>
<proteinExistence type="inferred from homology"/>
<dbReference type="STRING" id="820.ERS852554_01979"/>
<evidence type="ECO:0000256" key="4">
    <source>
        <dbReference type="ARBA" id="ARBA00022723"/>
    </source>
</evidence>
<evidence type="ECO:0000313" key="9">
    <source>
        <dbReference type="Proteomes" id="UP000095614"/>
    </source>
</evidence>
<dbReference type="EMBL" id="CZBF01000003">
    <property type="protein sequence ID" value="CUP84866.1"/>
    <property type="molecule type" value="Genomic_DNA"/>
</dbReference>
<dbReference type="SUPFAM" id="SSF48576">
    <property type="entry name" value="Terpenoid synthases"/>
    <property type="match status" value="1"/>
</dbReference>
<comment type="cofactor">
    <cofactor evidence="1">
        <name>Mg(2+)</name>
        <dbReference type="ChEBI" id="CHEBI:18420"/>
    </cofactor>
</comment>
<dbReference type="PANTHER" id="PTHR12001:SF85">
    <property type="entry name" value="SHORT CHAIN ISOPRENYL DIPHOSPHATE SYNTHASE"/>
    <property type="match status" value="1"/>
</dbReference>
<evidence type="ECO:0000256" key="6">
    <source>
        <dbReference type="RuleBase" id="RU004466"/>
    </source>
</evidence>